<evidence type="ECO:0000256" key="10">
    <source>
        <dbReference type="ARBA" id="ARBA00023136"/>
    </source>
</evidence>
<feature type="transmembrane region" description="Helical" evidence="11">
    <location>
        <begin position="24"/>
        <end position="46"/>
    </location>
</feature>
<evidence type="ECO:0000256" key="4">
    <source>
        <dbReference type="ARBA" id="ARBA00022553"/>
    </source>
</evidence>
<dbReference type="SMART" id="SM00387">
    <property type="entry name" value="HATPase_c"/>
    <property type="match status" value="1"/>
</dbReference>
<evidence type="ECO:0000256" key="6">
    <source>
        <dbReference type="ARBA" id="ARBA00022692"/>
    </source>
</evidence>
<evidence type="ECO:0000259" key="12">
    <source>
        <dbReference type="PROSITE" id="PS50109"/>
    </source>
</evidence>
<evidence type="ECO:0000256" key="11">
    <source>
        <dbReference type="SAM" id="Phobius"/>
    </source>
</evidence>
<keyword evidence="7" id="KW-0418">Kinase</keyword>
<keyword evidence="6 11" id="KW-0812">Transmembrane</keyword>
<keyword evidence="9" id="KW-0902">Two-component regulatory system</keyword>
<evidence type="ECO:0000256" key="2">
    <source>
        <dbReference type="ARBA" id="ARBA00004236"/>
    </source>
</evidence>
<dbReference type="Pfam" id="PF00512">
    <property type="entry name" value="HisKA"/>
    <property type="match status" value="1"/>
</dbReference>
<sequence>MRTLISTSDPRPAVARLRRTRNQLTLLITAITAICLIVLSVGAAVIDARSRDDALDSELDRVLTGLAPRVYLDDDDEVDTSELPGQELVGGKIAILVVTPQGTGGWTVHYGHLRSHMPAESGIAAMADAALREQGETVYRDSIDSAGRDVRLAAAAFGWEDSDREAVLITAGDPDGWDRGRALLLWALVVGGVTMAMAAGVAGHLLSGRSMRQALAMLDEQERFLGDAAHELRTPLATHRLVTAPRPRSAAETEQVVDNARALGARMERVVAGLLTRARMQSGVTRMERVQLLLDQLTESVIDEFDGANIVLHANPTVVVGDPSLLSLAIRNLVENALTHGSVNPRAPVEVYVGEGRVNVRDHGTGLAPQLSSNPFERGVTGGRGSGIGLALVAWIAELHSGTATIEPVAGGGAMATLRLPPPGSAL</sequence>
<keyword evidence="14" id="KW-1185">Reference proteome</keyword>
<keyword evidence="4" id="KW-0597">Phosphoprotein</keyword>
<dbReference type="InterPro" id="IPR036097">
    <property type="entry name" value="HisK_dim/P_sf"/>
</dbReference>
<dbReference type="PANTHER" id="PTHR45436">
    <property type="entry name" value="SENSOR HISTIDINE KINASE YKOH"/>
    <property type="match status" value="1"/>
</dbReference>
<evidence type="ECO:0000256" key="5">
    <source>
        <dbReference type="ARBA" id="ARBA00022679"/>
    </source>
</evidence>
<evidence type="ECO:0000256" key="8">
    <source>
        <dbReference type="ARBA" id="ARBA00022989"/>
    </source>
</evidence>
<dbReference type="SMART" id="SM00388">
    <property type="entry name" value="HisKA"/>
    <property type="match status" value="1"/>
</dbReference>
<protein>
    <recommendedName>
        <fullName evidence="3">histidine kinase</fullName>
        <ecNumber evidence="3">2.7.13.3</ecNumber>
    </recommendedName>
</protein>
<name>A0ABQ2KFB0_9NOCA</name>
<comment type="subcellular location">
    <subcellularLocation>
        <location evidence="2">Cell membrane</location>
    </subcellularLocation>
</comment>
<proteinExistence type="predicted"/>
<evidence type="ECO:0000256" key="7">
    <source>
        <dbReference type="ARBA" id="ARBA00022777"/>
    </source>
</evidence>
<dbReference type="SUPFAM" id="SSF55874">
    <property type="entry name" value="ATPase domain of HSP90 chaperone/DNA topoisomerase II/histidine kinase"/>
    <property type="match status" value="1"/>
</dbReference>
<evidence type="ECO:0000313" key="14">
    <source>
        <dbReference type="Proteomes" id="UP000658127"/>
    </source>
</evidence>
<dbReference type="PRINTS" id="PR00344">
    <property type="entry name" value="BCTRLSENSOR"/>
</dbReference>
<organism evidence="13 14">
    <name type="scientific">Nocardia rhizosphaerihabitans</name>
    <dbReference type="NCBI Taxonomy" id="1691570"/>
    <lineage>
        <taxon>Bacteria</taxon>
        <taxon>Bacillati</taxon>
        <taxon>Actinomycetota</taxon>
        <taxon>Actinomycetes</taxon>
        <taxon>Mycobacteriales</taxon>
        <taxon>Nocardiaceae</taxon>
        <taxon>Nocardia</taxon>
    </lineage>
</organism>
<feature type="transmembrane region" description="Helical" evidence="11">
    <location>
        <begin position="183"/>
        <end position="207"/>
    </location>
</feature>
<evidence type="ECO:0000256" key="1">
    <source>
        <dbReference type="ARBA" id="ARBA00000085"/>
    </source>
</evidence>
<dbReference type="InterPro" id="IPR036890">
    <property type="entry name" value="HATPase_C_sf"/>
</dbReference>
<dbReference type="InterPro" id="IPR004358">
    <property type="entry name" value="Sig_transdc_His_kin-like_C"/>
</dbReference>
<dbReference type="EC" id="2.7.13.3" evidence="3"/>
<dbReference type="InterPro" id="IPR003661">
    <property type="entry name" value="HisK_dim/P_dom"/>
</dbReference>
<dbReference type="RefSeq" id="WP_189028364.1">
    <property type="nucleotide sequence ID" value="NZ_BMNE01000003.1"/>
</dbReference>
<keyword evidence="5" id="KW-0808">Transferase</keyword>
<dbReference type="EMBL" id="BMNE01000003">
    <property type="protein sequence ID" value="GGN80494.1"/>
    <property type="molecule type" value="Genomic_DNA"/>
</dbReference>
<gene>
    <name evidence="13" type="ORF">GCM10011610_29930</name>
</gene>
<dbReference type="Gene3D" id="3.30.565.10">
    <property type="entry name" value="Histidine kinase-like ATPase, C-terminal domain"/>
    <property type="match status" value="1"/>
</dbReference>
<accession>A0ABQ2KFB0</accession>
<reference evidence="14" key="1">
    <citation type="journal article" date="2019" name="Int. J. Syst. Evol. Microbiol.">
        <title>The Global Catalogue of Microorganisms (GCM) 10K type strain sequencing project: providing services to taxonomists for standard genome sequencing and annotation.</title>
        <authorList>
            <consortium name="The Broad Institute Genomics Platform"/>
            <consortium name="The Broad Institute Genome Sequencing Center for Infectious Disease"/>
            <person name="Wu L."/>
            <person name="Ma J."/>
        </authorList>
    </citation>
    <scope>NUCLEOTIDE SEQUENCE [LARGE SCALE GENOMIC DNA]</scope>
    <source>
        <strain evidence="14">CGMCC 4.7329</strain>
    </source>
</reference>
<dbReference type="SUPFAM" id="SSF47384">
    <property type="entry name" value="Homodimeric domain of signal transducing histidine kinase"/>
    <property type="match status" value="1"/>
</dbReference>
<dbReference type="PROSITE" id="PS50109">
    <property type="entry name" value="HIS_KIN"/>
    <property type="match status" value="1"/>
</dbReference>
<evidence type="ECO:0000256" key="9">
    <source>
        <dbReference type="ARBA" id="ARBA00023012"/>
    </source>
</evidence>
<keyword evidence="10 11" id="KW-0472">Membrane</keyword>
<dbReference type="InterPro" id="IPR003594">
    <property type="entry name" value="HATPase_dom"/>
</dbReference>
<evidence type="ECO:0000256" key="3">
    <source>
        <dbReference type="ARBA" id="ARBA00012438"/>
    </source>
</evidence>
<dbReference type="Proteomes" id="UP000658127">
    <property type="component" value="Unassembled WGS sequence"/>
</dbReference>
<comment type="catalytic activity">
    <reaction evidence="1">
        <text>ATP + protein L-histidine = ADP + protein N-phospho-L-histidine.</text>
        <dbReference type="EC" id="2.7.13.3"/>
    </reaction>
</comment>
<dbReference type="PANTHER" id="PTHR45436:SF5">
    <property type="entry name" value="SENSOR HISTIDINE KINASE TRCS"/>
    <property type="match status" value="1"/>
</dbReference>
<comment type="caution">
    <text evidence="13">The sequence shown here is derived from an EMBL/GenBank/DDBJ whole genome shotgun (WGS) entry which is preliminary data.</text>
</comment>
<dbReference type="Pfam" id="PF02518">
    <property type="entry name" value="HATPase_c"/>
    <property type="match status" value="1"/>
</dbReference>
<dbReference type="InterPro" id="IPR005467">
    <property type="entry name" value="His_kinase_dom"/>
</dbReference>
<dbReference type="CDD" id="cd00082">
    <property type="entry name" value="HisKA"/>
    <property type="match status" value="1"/>
</dbReference>
<feature type="domain" description="Histidine kinase" evidence="12">
    <location>
        <begin position="227"/>
        <end position="424"/>
    </location>
</feature>
<evidence type="ECO:0000313" key="13">
    <source>
        <dbReference type="EMBL" id="GGN80494.1"/>
    </source>
</evidence>
<dbReference type="Gene3D" id="1.10.287.130">
    <property type="match status" value="1"/>
</dbReference>
<keyword evidence="8 11" id="KW-1133">Transmembrane helix</keyword>
<dbReference type="InterPro" id="IPR050428">
    <property type="entry name" value="TCS_sensor_his_kinase"/>
</dbReference>